<evidence type="ECO:0000313" key="2">
    <source>
        <dbReference type="Proteomes" id="UP000014975"/>
    </source>
</evidence>
<dbReference type="eggNOG" id="ENOG5032WXJ">
    <property type="taxonomic scope" value="Bacteria"/>
</dbReference>
<dbReference type="STRING" id="1121439.dsat_1067"/>
<keyword evidence="2" id="KW-1185">Reference proteome</keyword>
<comment type="caution">
    <text evidence="1">The sequence shown here is derived from an EMBL/GenBank/DDBJ whole genome shotgun (WGS) entry which is preliminary data.</text>
</comment>
<dbReference type="PATRIC" id="fig|1121439.3.peg.2442"/>
<gene>
    <name evidence="1" type="ORF">dsat_1067</name>
</gene>
<protein>
    <submittedName>
        <fullName evidence="1">Uncharacterized protein</fullName>
    </submittedName>
</protein>
<dbReference type="OrthoDB" id="5396767at2"/>
<organism evidence="1 2">
    <name type="scientific">Alkalidesulfovibrio alkalitolerans DSM 16529</name>
    <dbReference type="NCBI Taxonomy" id="1121439"/>
    <lineage>
        <taxon>Bacteria</taxon>
        <taxon>Pseudomonadati</taxon>
        <taxon>Thermodesulfobacteriota</taxon>
        <taxon>Desulfovibrionia</taxon>
        <taxon>Desulfovibrionales</taxon>
        <taxon>Desulfovibrionaceae</taxon>
        <taxon>Alkalidesulfovibrio</taxon>
    </lineage>
</organism>
<sequence>MQMTIRIEIAGKVPAGFFASLFTAGVRLRIAGRRSLACWLTEDLGVAPEYVEKNIGSAFLDGRPVDDFVTAMVSPGATVALGAAAPGLVGVSLNRGSPLACFRHDISQGQAAAAGEAEVEPGEATLKLFNFPARELSEALLHKGAGVAARALAVWLVERAGEFERHGLTLAADGAPIPPRELATRLSAADGEVDLRFGR</sequence>
<proteinExistence type="predicted"/>
<name>S7T364_9BACT</name>
<dbReference type="Proteomes" id="UP000014975">
    <property type="component" value="Unassembled WGS sequence"/>
</dbReference>
<dbReference type="RefSeq" id="WP_020887764.1">
    <property type="nucleotide sequence ID" value="NZ_ATHI01000030.1"/>
</dbReference>
<accession>S7T364</accession>
<reference evidence="1 2" key="1">
    <citation type="journal article" date="2013" name="Genome Announc.">
        <title>Draft genome sequences for three mercury-methylating, sulfate-reducing bacteria.</title>
        <authorList>
            <person name="Brown S.D."/>
            <person name="Hurt R.A.Jr."/>
            <person name="Gilmour C.C."/>
            <person name="Elias D.A."/>
        </authorList>
    </citation>
    <scope>NUCLEOTIDE SEQUENCE [LARGE SCALE GENOMIC DNA]</scope>
    <source>
        <strain evidence="1 2">DSM 16529</strain>
    </source>
</reference>
<dbReference type="EMBL" id="ATHI01000030">
    <property type="protein sequence ID" value="EPR30940.1"/>
    <property type="molecule type" value="Genomic_DNA"/>
</dbReference>
<evidence type="ECO:0000313" key="1">
    <source>
        <dbReference type="EMBL" id="EPR30940.1"/>
    </source>
</evidence>
<dbReference type="AlphaFoldDB" id="S7T364"/>